<reference evidence="2" key="1">
    <citation type="submission" date="2016-07" db="EMBL/GenBank/DDBJ databases">
        <title>Frankia sp. NRRL B-16219 Genome sequencing.</title>
        <authorList>
            <person name="Ghodhbane-Gtari F."/>
            <person name="Swanson E."/>
            <person name="Gueddou A."/>
            <person name="Louati M."/>
            <person name="Nouioui I."/>
            <person name="Hezbri K."/>
            <person name="Abebe-Akele F."/>
            <person name="Simpson S."/>
            <person name="Morris K."/>
            <person name="Thomas K."/>
            <person name="Gtari M."/>
            <person name="Tisa L.S."/>
        </authorList>
    </citation>
    <scope>NUCLEOTIDE SEQUENCE [LARGE SCALE GENOMIC DNA]</scope>
    <source>
        <strain evidence="2">NRRL B-16219</strain>
    </source>
</reference>
<comment type="caution">
    <text evidence="1">The sequence shown here is derived from an EMBL/GenBank/DDBJ whole genome shotgun (WGS) entry which is preliminary data.</text>
</comment>
<evidence type="ECO:0008006" key="3">
    <source>
        <dbReference type="Google" id="ProtNLM"/>
    </source>
</evidence>
<proteinExistence type="predicted"/>
<name>A0A1S1PYH1_9ACTN</name>
<evidence type="ECO:0000313" key="2">
    <source>
        <dbReference type="Proteomes" id="UP000179769"/>
    </source>
</evidence>
<dbReference type="Gene3D" id="3.40.50.1820">
    <property type="entry name" value="alpha/beta hydrolase"/>
    <property type="match status" value="1"/>
</dbReference>
<dbReference type="RefSeq" id="WP_131802346.1">
    <property type="nucleotide sequence ID" value="NZ_MAXA01000218.1"/>
</dbReference>
<accession>A0A1S1PYH1</accession>
<dbReference type="Proteomes" id="UP000179769">
    <property type="component" value="Unassembled WGS sequence"/>
</dbReference>
<protein>
    <recommendedName>
        <fullName evidence="3">Alpha/beta hydrolase</fullName>
    </recommendedName>
</protein>
<dbReference type="EMBL" id="MAXA01000218">
    <property type="protein sequence ID" value="OHV27708.1"/>
    <property type="molecule type" value="Genomic_DNA"/>
</dbReference>
<organism evidence="1 2">
    <name type="scientific">Parafrankia soli</name>
    <dbReference type="NCBI Taxonomy" id="2599596"/>
    <lineage>
        <taxon>Bacteria</taxon>
        <taxon>Bacillati</taxon>
        <taxon>Actinomycetota</taxon>
        <taxon>Actinomycetes</taxon>
        <taxon>Frankiales</taxon>
        <taxon>Frankiaceae</taxon>
        <taxon>Parafrankia</taxon>
    </lineage>
</organism>
<dbReference type="InterPro" id="IPR029058">
    <property type="entry name" value="AB_hydrolase_fold"/>
</dbReference>
<sequence length="137" mass="15092">MSTFVSASCTTLYTDVSVVAPWTSRDADTLAAFKVVMVEGATDAEFSAMLAFLQPDESLTLGTDRSQVEAGFWGRIPRTYIRHSRDRMIPVELQDRMIAEADRLAPDNPFDVHTIDAPHASNEQQFAQVVGILDSLA</sequence>
<dbReference type="OrthoDB" id="3827413at2"/>
<dbReference type="AlphaFoldDB" id="A0A1S1PYH1"/>
<evidence type="ECO:0000313" key="1">
    <source>
        <dbReference type="EMBL" id="OHV27708.1"/>
    </source>
</evidence>
<gene>
    <name evidence="1" type="ORF">BBK14_19680</name>
</gene>
<keyword evidence="2" id="KW-1185">Reference proteome</keyword>